<comment type="caution">
    <text evidence="13">The sequence shown here is derived from an EMBL/GenBank/DDBJ whole genome shotgun (WGS) entry which is preliminary data.</text>
</comment>
<evidence type="ECO:0000256" key="8">
    <source>
        <dbReference type="ARBA" id="ARBA00022857"/>
    </source>
</evidence>
<dbReference type="InterPro" id="IPR036119">
    <property type="entry name" value="NOS_N_sf"/>
</dbReference>
<dbReference type="Gene3D" id="3.90.340.10">
    <property type="entry name" value="Nitric Oxide Synthase, Chain A, domain 1"/>
    <property type="match status" value="1"/>
</dbReference>
<dbReference type="EC" id="1.14.13.39" evidence="4"/>
<sequence length="86" mass="10399">MKHMENENRLRGGCPGDWVWIVPPLSGSLTPVFHQEMLYYHLKPNYEYQTPAWKTHVWQKKADDQRRHSRKFRFKDIARHARNLPA</sequence>
<dbReference type="InterPro" id="IPR044943">
    <property type="entry name" value="NOS_dom_1"/>
</dbReference>
<keyword evidence="9" id="KW-0112">Calmodulin-binding</keyword>
<keyword evidence="6" id="KW-0285">Flavoprotein</keyword>
<protein>
    <recommendedName>
        <fullName evidence="4">nitric-oxide synthase (NADPH)</fullName>
        <ecNumber evidence="4">1.14.13.39</ecNumber>
    </recommendedName>
</protein>
<keyword evidence="7" id="KW-0479">Metal-binding</keyword>
<keyword evidence="14" id="KW-1185">Reference proteome</keyword>
<dbReference type="InterPro" id="IPR050607">
    <property type="entry name" value="NOS"/>
</dbReference>
<proteinExistence type="inferred from homology"/>
<dbReference type="EMBL" id="JABSTU010000001">
    <property type="protein sequence ID" value="KAH8039748.1"/>
    <property type="molecule type" value="Genomic_DNA"/>
</dbReference>
<evidence type="ECO:0000256" key="4">
    <source>
        <dbReference type="ARBA" id="ARBA00012989"/>
    </source>
</evidence>
<comment type="similarity">
    <text evidence="3">Belongs to the NOS family.</text>
</comment>
<keyword evidence="8" id="KW-0521">NADP</keyword>
<comment type="cofactor">
    <cofactor evidence="2">
        <name>heme b</name>
        <dbReference type="ChEBI" id="CHEBI:60344"/>
    </cofactor>
</comment>
<reference evidence="13" key="2">
    <citation type="submission" date="2021-09" db="EMBL/GenBank/DDBJ databases">
        <authorList>
            <person name="Jia N."/>
            <person name="Wang J."/>
            <person name="Shi W."/>
            <person name="Du L."/>
            <person name="Sun Y."/>
            <person name="Zhan W."/>
            <person name="Jiang J."/>
            <person name="Wang Q."/>
            <person name="Zhang B."/>
            <person name="Ji P."/>
            <person name="Sakyi L.B."/>
            <person name="Cui X."/>
            <person name="Yuan T."/>
            <person name="Jiang B."/>
            <person name="Yang W."/>
            <person name="Lam T.T.-Y."/>
            <person name="Chang Q."/>
            <person name="Ding S."/>
            <person name="Wang X."/>
            <person name="Zhu J."/>
            <person name="Ruan X."/>
            <person name="Zhao L."/>
            <person name="Wei J."/>
            <person name="Que T."/>
            <person name="Du C."/>
            <person name="Cheng J."/>
            <person name="Dai P."/>
            <person name="Han X."/>
            <person name="Huang E."/>
            <person name="Gao Y."/>
            <person name="Liu J."/>
            <person name="Shao H."/>
            <person name="Ye R."/>
            <person name="Li L."/>
            <person name="Wei W."/>
            <person name="Wang X."/>
            <person name="Wang C."/>
            <person name="Huo Q."/>
            <person name="Li W."/>
            <person name="Guo W."/>
            <person name="Chen H."/>
            <person name="Chen S."/>
            <person name="Zhou L."/>
            <person name="Zhou L."/>
            <person name="Ni X."/>
            <person name="Tian J."/>
            <person name="Zhou Y."/>
            <person name="Sheng Y."/>
            <person name="Liu T."/>
            <person name="Pan Y."/>
            <person name="Xia L."/>
            <person name="Li J."/>
            <person name="Zhao F."/>
            <person name="Cao W."/>
        </authorList>
    </citation>
    <scope>NUCLEOTIDE SEQUENCE</scope>
    <source>
        <strain evidence="13">Rmic-2018</strain>
        <tissue evidence="13">Larvae</tissue>
    </source>
</reference>
<dbReference type="PANTHER" id="PTHR43410:SF1">
    <property type="entry name" value="NITRIC OXIDE SYNTHASE"/>
    <property type="match status" value="1"/>
</dbReference>
<evidence type="ECO:0000313" key="13">
    <source>
        <dbReference type="EMBL" id="KAH8039748.1"/>
    </source>
</evidence>
<comment type="cofactor">
    <cofactor evidence="1">
        <name>FMN</name>
        <dbReference type="ChEBI" id="CHEBI:58210"/>
    </cofactor>
</comment>
<evidence type="ECO:0000256" key="5">
    <source>
        <dbReference type="ARBA" id="ARBA00022617"/>
    </source>
</evidence>
<name>A0A9J6F003_RHIMP</name>
<dbReference type="PANTHER" id="PTHR43410">
    <property type="entry name" value="NITRIC OXIDE SYNTHASE OXYGENASE"/>
    <property type="match status" value="1"/>
</dbReference>
<evidence type="ECO:0000256" key="1">
    <source>
        <dbReference type="ARBA" id="ARBA00001917"/>
    </source>
</evidence>
<evidence type="ECO:0000256" key="6">
    <source>
        <dbReference type="ARBA" id="ARBA00022643"/>
    </source>
</evidence>
<dbReference type="SUPFAM" id="SSF56512">
    <property type="entry name" value="Nitric oxide (NO) synthase oxygenase domain"/>
    <property type="match status" value="1"/>
</dbReference>
<evidence type="ECO:0000256" key="10">
    <source>
        <dbReference type="ARBA" id="ARBA00023002"/>
    </source>
</evidence>
<gene>
    <name evidence="13" type="ORF">HPB51_008680</name>
</gene>
<reference evidence="13" key="1">
    <citation type="journal article" date="2020" name="Cell">
        <title>Large-Scale Comparative Analyses of Tick Genomes Elucidate Their Genetic Diversity and Vector Capacities.</title>
        <authorList>
            <consortium name="Tick Genome and Microbiome Consortium (TIGMIC)"/>
            <person name="Jia N."/>
            <person name="Wang J."/>
            <person name="Shi W."/>
            <person name="Du L."/>
            <person name="Sun Y."/>
            <person name="Zhan W."/>
            <person name="Jiang J.F."/>
            <person name="Wang Q."/>
            <person name="Zhang B."/>
            <person name="Ji P."/>
            <person name="Bell-Sakyi L."/>
            <person name="Cui X.M."/>
            <person name="Yuan T.T."/>
            <person name="Jiang B.G."/>
            <person name="Yang W.F."/>
            <person name="Lam T.T."/>
            <person name="Chang Q.C."/>
            <person name="Ding S.J."/>
            <person name="Wang X.J."/>
            <person name="Zhu J.G."/>
            <person name="Ruan X.D."/>
            <person name="Zhao L."/>
            <person name="Wei J.T."/>
            <person name="Ye R.Z."/>
            <person name="Que T.C."/>
            <person name="Du C.H."/>
            <person name="Zhou Y.H."/>
            <person name="Cheng J.X."/>
            <person name="Dai P.F."/>
            <person name="Guo W.B."/>
            <person name="Han X.H."/>
            <person name="Huang E.J."/>
            <person name="Li L.F."/>
            <person name="Wei W."/>
            <person name="Gao Y.C."/>
            <person name="Liu J.Z."/>
            <person name="Shao H.Z."/>
            <person name="Wang X."/>
            <person name="Wang C.C."/>
            <person name="Yang T.C."/>
            <person name="Huo Q.B."/>
            <person name="Li W."/>
            <person name="Chen H.Y."/>
            <person name="Chen S.E."/>
            <person name="Zhou L.G."/>
            <person name="Ni X.B."/>
            <person name="Tian J.H."/>
            <person name="Sheng Y."/>
            <person name="Liu T."/>
            <person name="Pan Y.S."/>
            <person name="Xia L.Y."/>
            <person name="Li J."/>
            <person name="Zhao F."/>
            <person name="Cao W.C."/>
        </authorList>
    </citation>
    <scope>NUCLEOTIDE SEQUENCE</scope>
    <source>
        <strain evidence="13">Rmic-2018</strain>
    </source>
</reference>
<evidence type="ECO:0000256" key="2">
    <source>
        <dbReference type="ARBA" id="ARBA00001970"/>
    </source>
</evidence>
<dbReference type="GO" id="GO:0006809">
    <property type="term" value="P:nitric oxide biosynthetic process"/>
    <property type="evidence" value="ECO:0007669"/>
    <property type="project" value="InterPro"/>
</dbReference>
<accession>A0A9J6F003</accession>
<keyword evidence="6" id="KW-0288">FMN</keyword>
<dbReference type="VEuPathDB" id="VectorBase:LOC119161273"/>
<evidence type="ECO:0000259" key="12">
    <source>
        <dbReference type="Pfam" id="PF02898"/>
    </source>
</evidence>
<dbReference type="GO" id="GO:0004517">
    <property type="term" value="F:nitric-oxide synthase activity"/>
    <property type="evidence" value="ECO:0007669"/>
    <property type="project" value="UniProtKB-EC"/>
</dbReference>
<evidence type="ECO:0000256" key="11">
    <source>
        <dbReference type="ARBA" id="ARBA00023004"/>
    </source>
</evidence>
<dbReference type="Proteomes" id="UP000821866">
    <property type="component" value="Chromosome 1"/>
</dbReference>
<keyword evidence="5" id="KW-0349">Heme</keyword>
<feature type="domain" description="Nitric oxide synthase (NOS)" evidence="12">
    <location>
        <begin position="1"/>
        <end position="54"/>
    </location>
</feature>
<evidence type="ECO:0000256" key="9">
    <source>
        <dbReference type="ARBA" id="ARBA00022860"/>
    </source>
</evidence>
<dbReference type="GO" id="GO:0046872">
    <property type="term" value="F:metal ion binding"/>
    <property type="evidence" value="ECO:0007669"/>
    <property type="project" value="UniProtKB-KW"/>
</dbReference>
<evidence type="ECO:0000313" key="14">
    <source>
        <dbReference type="Proteomes" id="UP000821866"/>
    </source>
</evidence>
<organism evidence="13 14">
    <name type="scientific">Rhipicephalus microplus</name>
    <name type="common">Cattle tick</name>
    <name type="synonym">Boophilus microplus</name>
    <dbReference type="NCBI Taxonomy" id="6941"/>
    <lineage>
        <taxon>Eukaryota</taxon>
        <taxon>Metazoa</taxon>
        <taxon>Ecdysozoa</taxon>
        <taxon>Arthropoda</taxon>
        <taxon>Chelicerata</taxon>
        <taxon>Arachnida</taxon>
        <taxon>Acari</taxon>
        <taxon>Parasitiformes</taxon>
        <taxon>Ixodida</taxon>
        <taxon>Ixodoidea</taxon>
        <taxon>Ixodidae</taxon>
        <taxon>Rhipicephalinae</taxon>
        <taxon>Rhipicephalus</taxon>
        <taxon>Boophilus</taxon>
    </lineage>
</organism>
<dbReference type="Pfam" id="PF02898">
    <property type="entry name" value="NO_synthase"/>
    <property type="match status" value="1"/>
</dbReference>
<dbReference type="GO" id="GO:0005516">
    <property type="term" value="F:calmodulin binding"/>
    <property type="evidence" value="ECO:0007669"/>
    <property type="project" value="UniProtKB-KW"/>
</dbReference>
<keyword evidence="10" id="KW-0560">Oxidoreductase</keyword>
<dbReference type="InterPro" id="IPR004030">
    <property type="entry name" value="NOS_N"/>
</dbReference>
<dbReference type="AlphaFoldDB" id="A0A9J6F003"/>
<evidence type="ECO:0000256" key="3">
    <source>
        <dbReference type="ARBA" id="ARBA00006267"/>
    </source>
</evidence>
<evidence type="ECO:0000256" key="7">
    <source>
        <dbReference type="ARBA" id="ARBA00022723"/>
    </source>
</evidence>
<keyword evidence="11" id="KW-0408">Iron</keyword>